<dbReference type="AlphaFoldDB" id="A0A9P4UIM0"/>
<comment type="caution">
    <text evidence="1">The sequence shown here is derived from an EMBL/GenBank/DDBJ whole genome shotgun (WGS) entry which is preliminary data.</text>
</comment>
<organism evidence="1 2">
    <name type="scientific">Polychaeton citri CBS 116435</name>
    <dbReference type="NCBI Taxonomy" id="1314669"/>
    <lineage>
        <taxon>Eukaryota</taxon>
        <taxon>Fungi</taxon>
        <taxon>Dikarya</taxon>
        <taxon>Ascomycota</taxon>
        <taxon>Pezizomycotina</taxon>
        <taxon>Dothideomycetes</taxon>
        <taxon>Dothideomycetidae</taxon>
        <taxon>Capnodiales</taxon>
        <taxon>Capnodiaceae</taxon>
        <taxon>Polychaeton</taxon>
    </lineage>
</organism>
<dbReference type="Proteomes" id="UP000799441">
    <property type="component" value="Unassembled WGS sequence"/>
</dbReference>
<sequence>MLCPLHLCPSHIPSALITAVFWFTSISLDTLSIRYTFHILPVPSILSLREEQGGMEDRRTQSGLVFEHPQVVCSPGRV</sequence>
<evidence type="ECO:0000313" key="2">
    <source>
        <dbReference type="Proteomes" id="UP000799441"/>
    </source>
</evidence>
<protein>
    <submittedName>
        <fullName evidence="1">Uncharacterized protein</fullName>
    </submittedName>
</protein>
<evidence type="ECO:0000313" key="1">
    <source>
        <dbReference type="EMBL" id="KAF2717012.1"/>
    </source>
</evidence>
<proteinExistence type="predicted"/>
<keyword evidence="2" id="KW-1185">Reference proteome</keyword>
<name>A0A9P4UIM0_9PEZI</name>
<reference evidence="1" key="1">
    <citation type="journal article" date="2020" name="Stud. Mycol.">
        <title>101 Dothideomycetes genomes: a test case for predicting lifestyles and emergence of pathogens.</title>
        <authorList>
            <person name="Haridas S."/>
            <person name="Albert R."/>
            <person name="Binder M."/>
            <person name="Bloem J."/>
            <person name="Labutti K."/>
            <person name="Salamov A."/>
            <person name="Andreopoulos B."/>
            <person name="Baker S."/>
            <person name="Barry K."/>
            <person name="Bills G."/>
            <person name="Bluhm B."/>
            <person name="Cannon C."/>
            <person name="Castanera R."/>
            <person name="Culley D."/>
            <person name="Daum C."/>
            <person name="Ezra D."/>
            <person name="Gonzalez J."/>
            <person name="Henrissat B."/>
            <person name="Kuo A."/>
            <person name="Liang C."/>
            <person name="Lipzen A."/>
            <person name="Lutzoni F."/>
            <person name="Magnuson J."/>
            <person name="Mondo S."/>
            <person name="Nolan M."/>
            <person name="Ohm R."/>
            <person name="Pangilinan J."/>
            <person name="Park H.-J."/>
            <person name="Ramirez L."/>
            <person name="Alfaro M."/>
            <person name="Sun H."/>
            <person name="Tritt A."/>
            <person name="Yoshinaga Y."/>
            <person name="Zwiers L.-H."/>
            <person name="Turgeon B."/>
            <person name="Goodwin S."/>
            <person name="Spatafora J."/>
            <person name="Crous P."/>
            <person name="Grigoriev I."/>
        </authorList>
    </citation>
    <scope>NUCLEOTIDE SEQUENCE</scope>
    <source>
        <strain evidence="1">CBS 116435</strain>
    </source>
</reference>
<accession>A0A9P4UIM0</accession>
<gene>
    <name evidence="1" type="ORF">K431DRAFT_167920</name>
</gene>
<dbReference type="EMBL" id="MU003855">
    <property type="protein sequence ID" value="KAF2717012.1"/>
    <property type="molecule type" value="Genomic_DNA"/>
</dbReference>